<keyword evidence="10" id="KW-1185">Reference proteome</keyword>
<feature type="transmembrane region" description="Helical" evidence="7">
    <location>
        <begin position="125"/>
        <end position="145"/>
    </location>
</feature>
<dbReference type="GO" id="GO:0042277">
    <property type="term" value="F:peptide binding"/>
    <property type="evidence" value="ECO:0007669"/>
    <property type="project" value="TreeGrafter"/>
</dbReference>
<dbReference type="InterPro" id="IPR000276">
    <property type="entry name" value="GPCR_Rhodpsn"/>
</dbReference>
<dbReference type="PANTHER" id="PTHR24241">
    <property type="entry name" value="NEUROPEPTIDE RECEPTOR-RELATED G-PROTEIN COUPLED RECEPTOR"/>
    <property type="match status" value="1"/>
</dbReference>
<keyword evidence="4 7" id="KW-1133">Transmembrane helix</keyword>
<proteinExistence type="predicted"/>
<dbReference type="CDD" id="cd00637">
    <property type="entry name" value="7tm_classA_rhodopsin-like"/>
    <property type="match status" value="1"/>
</dbReference>
<dbReference type="SUPFAM" id="SSF81321">
    <property type="entry name" value="Family A G protein-coupled receptor-like"/>
    <property type="match status" value="1"/>
</dbReference>
<evidence type="ECO:0000313" key="9">
    <source>
        <dbReference type="EnsemblMetazoa" id="CLYHEMP007132.1"/>
    </source>
</evidence>
<dbReference type="Gene3D" id="1.20.1070.10">
    <property type="entry name" value="Rhodopsin 7-helix transmembrane proteins"/>
    <property type="match status" value="1"/>
</dbReference>
<protein>
    <recommendedName>
        <fullName evidence="8">G-protein coupled receptors family 1 profile domain-containing protein</fullName>
    </recommendedName>
</protein>
<evidence type="ECO:0000256" key="6">
    <source>
        <dbReference type="ARBA" id="ARBA00023170"/>
    </source>
</evidence>
<keyword evidence="3 7" id="KW-0812">Transmembrane</keyword>
<name>A0A7M5UZX0_9CNID</name>
<evidence type="ECO:0000256" key="5">
    <source>
        <dbReference type="ARBA" id="ARBA00023136"/>
    </source>
</evidence>
<feature type="transmembrane region" description="Helical" evidence="7">
    <location>
        <begin position="252"/>
        <end position="276"/>
    </location>
</feature>
<feature type="transmembrane region" description="Helical" evidence="7">
    <location>
        <begin position="179"/>
        <end position="203"/>
    </location>
</feature>
<dbReference type="OrthoDB" id="6021717at2759"/>
<feature type="transmembrane region" description="Helical" evidence="7">
    <location>
        <begin position="45"/>
        <end position="66"/>
    </location>
</feature>
<dbReference type="GeneID" id="136811473"/>
<dbReference type="AlphaFoldDB" id="A0A7M5UZX0"/>
<reference evidence="9" key="1">
    <citation type="submission" date="2021-01" db="UniProtKB">
        <authorList>
            <consortium name="EnsemblMetazoa"/>
        </authorList>
    </citation>
    <scope>IDENTIFICATION</scope>
</reference>
<accession>A0A7M5UZX0</accession>
<organism evidence="9 10">
    <name type="scientific">Clytia hemisphaerica</name>
    <dbReference type="NCBI Taxonomy" id="252671"/>
    <lineage>
        <taxon>Eukaryota</taxon>
        <taxon>Metazoa</taxon>
        <taxon>Cnidaria</taxon>
        <taxon>Hydrozoa</taxon>
        <taxon>Hydroidolina</taxon>
        <taxon>Leptothecata</taxon>
        <taxon>Obeliida</taxon>
        <taxon>Clytiidae</taxon>
        <taxon>Clytia</taxon>
    </lineage>
</organism>
<dbReference type="PANTHER" id="PTHR24241:SF76">
    <property type="entry name" value="NEUROPEPTIDE SIFAMIDE RECEPTOR"/>
    <property type="match status" value="1"/>
</dbReference>
<keyword evidence="2" id="KW-1003">Cell membrane</keyword>
<dbReference type="EnsemblMetazoa" id="CLYHEMT007132.1">
    <property type="protein sequence ID" value="CLYHEMP007132.1"/>
    <property type="gene ID" value="CLYHEMG007132"/>
</dbReference>
<evidence type="ECO:0000256" key="2">
    <source>
        <dbReference type="ARBA" id="ARBA00022475"/>
    </source>
</evidence>
<feature type="transmembrane region" description="Helical" evidence="7">
    <location>
        <begin position="86"/>
        <end position="104"/>
    </location>
</feature>
<feature type="transmembrane region" description="Helical" evidence="7">
    <location>
        <begin position="6"/>
        <end position="33"/>
    </location>
</feature>
<evidence type="ECO:0000256" key="3">
    <source>
        <dbReference type="ARBA" id="ARBA00022692"/>
    </source>
</evidence>
<evidence type="ECO:0000256" key="4">
    <source>
        <dbReference type="ARBA" id="ARBA00022989"/>
    </source>
</evidence>
<dbReference type="GO" id="GO:0032870">
    <property type="term" value="P:cellular response to hormone stimulus"/>
    <property type="evidence" value="ECO:0007669"/>
    <property type="project" value="TreeGrafter"/>
</dbReference>
<keyword evidence="5 7" id="KW-0472">Membrane</keyword>
<dbReference type="PRINTS" id="PR00237">
    <property type="entry name" value="GPCRRHODOPSN"/>
</dbReference>
<dbReference type="PROSITE" id="PS50262">
    <property type="entry name" value="G_PROTEIN_RECEP_F1_2"/>
    <property type="match status" value="1"/>
</dbReference>
<evidence type="ECO:0000259" key="8">
    <source>
        <dbReference type="PROSITE" id="PS50262"/>
    </source>
</evidence>
<feature type="transmembrane region" description="Helical" evidence="7">
    <location>
        <begin position="296"/>
        <end position="319"/>
    </location>
</feature>
<evidence type="ECO:0000313" key="10">
    <source>
        <dbReference type="Proteomes" id="UP000594262"/>
    </source>
</evidence>
<dbReference type="GO" id="GO:0004930">
    <property type="term" value="F:G protein-coupled receptor activity"/>
    <property type="evidence" value="ECO:0007669"/>
    <property type="project" value="InterPro"/>
</dbReference>
<feature type="domain" description="G-protein coupled receptors family 1 profile" evidence="8">
    <location>
        <begin position="24"/>
        <end position="316"/>
    </location>
</feature>
<evidence type="ECO:0000256" key="7">
    <source>
        <dbReference type="SAM" id="Phobius"/>
    </source>
</evidence>
<dbReference type="Pfam" id="PF00001">
    <property type="entry name" value="7tm_1"/>
    <property type="match status" value="1"/>
</dbReference>
<dbReference type="Proteomes" id="UP000594262">
    <property type="component" value="Unplaced"/>
</dbReference>
<keyword evidence="6" id="KW-0675">Receptor</keyword>
<comment type="subcellular location">
    <subcellularLocation>
        <location evidence="1">Cell membrane</location>
        <topology evidence="1">Multi-pass membrane protein</topology>
    </subcellularLocation>
</comment>
<evidence type="ECO:0000256" key="1">
    <source>
        <dbReference type="ARBA" id="ARBA00004651"/>
    </source>
</evidence>
<dbReference type="GO" id="GO:0005886">
    <property type="term" value="C:plasma membrane"/>
    <property type="evidence" value="ECO:0007669"/>
    <property type="project" value="UniProtKB-SubCell"/>
</dbReference>
<sequence>MVNYLNIPAIVTILVVLAVIATFLNSLSIYIIVTTRHLWKRNSSLLLMNLLVVHLFQGVFVFPFYAGKKVKQDFLPAQIFGNGFRLSYMLSFYGACLGILLIAIDRFLATYLLTKYKTIVTRKRVKITLAVFWIYIIGLCMIPFIDTSGPQMKTKFDNSTNQTIEYEAKKFYVYNQQRVWVLFMLIVNTALPYVLVVMCYSFIAYRLKSLQIYHPTNIGQPVKKSKYAVNKTNETDELKPLRKKDVEKHKQVTKLTFILTLAYGVFWTPSIIYYPLKADCKSCFPENYEDSELEQYVGFITKYLAFLDAAVAPLVYCFMHREFQKSLIRIKSKLLKLPLPEPDVPSTSNDTTLLQ</sequence>
<dbReference type="InterPro" id="IPR017452">
    <property type="entry name" value="GPCR_Rhodpsn_7TM"/>
</dbReference>
<dbReference type="RefSeq" id="XP_066924189.1">
    <property type="nucleotide sequence ID" value="XM_067068088.1"/>
</dbReference>